<feature type="domain" description="Leucine-rich repeat-containing N-terminal plant-type" evidence="10">
    <location>
        <begin position="37"/>
        <end position="72"/>
    </location>
</feature>
<gene>
    <name evidence="11" type="ORF">CDL12_15131</name>
</gene>
<keyword evidence="11" id="KW-0808">Transferase</keyword>
<evidence type="ECO:0000256" key="8">
    <source>
        <dbReference type="ARBA" id="ARBA00023180"/>
    </source>
</evidence>
<dbReference type="GO" id="GO:0016020">
    <property type="term" value="C:membrane"/>
    <property type="evidence" value="ECO:0007669"/>
    <property type="project" value="UniProtKB-SubCell"/>
</dbReference>
<organism evidence="11 12">
    <name type="scientific">Handroanthus impetiginosus</name>
    <dbReference type="NCBI Taxonomy" id="429701"/>
    <lineage>
        <taxon>Eukaryota</taxon>
        <taxon>Viridiplantae</taxon>
        <taxon>Streptophyta</taxon>
        <taxon>Embryophyta</taxon>
        <taxon>Tracheophyta</taxon>
        <taxon>Spermatophyta</taxon>
        <taxon>Magnoliopsida</taxon>
        <taxon>eudicotyledons</taxon>
        <taxon>Gunneridae</taxon>
        <taxon>Pentapetalae</taxon>
        <taxon>asterids</taxon>
        <taxon>lamiids</taxon>
        <taxon>Lamiales</taxon>
        <taxon>Bignoniaceae</taxon>
        <taxon>Crescentiina</taxon>
        <taxon>Tabebuia alliance</taxon>
        <taxon>Handroanthus</taxon>
    </lineage>
</organism>
<keyword evidence="12" id="KW-1185">Reference proteome</keyword>
<dbReference type="GO" id="GO:0004674">
    <property type="term" value="F:protein serine/threonine kinase activity"/>
    <property type="evidence" value="ECO:0007669"/>
    <property type="project" value="UniProtKB-KW"/>
</dbReference>
<feature type="chain" id="PRO_5013870061" evidence="9">
    <location>
        <begin position="28"/>
        <end position="230"/>
    </location>
</feature>
<keyword evidence="8" id="KW-0325">Glycoprotein</keyword>
<dbReference type="PANTHER" id="PTHR48063:SF112">
    <property type="entry name" value="RECEPTOR LIKE PROTEIN 30-LIKE"/>
    <property type="match status" value="1"/>
</dbReference>
<evidence type="ECO:0000256" key="5">
    <source>
        <dbReference type="ARBA" id="ARBA00022737"/>
    </source>
</evidence>
<dbReference type="SUPFAM" id="SSF52058">
    <property type="entry name" value="L domain-like"/>
    <property type="match status" value="1"/>
</dbReference>
<keyword evidence="11" id="KW-0723">Serine/threonine-protein kinase</keyword>
<dbReference type="OrthoDB" id="1937783at2759"/>
<dbReference type="Proteomes" id="UP000231279">
    <property type="component" value="Unassembled WGS sequence"/>
</dbReference>
<dbReference type="EMBL" id="NKXS01002738">
    <property type="protein sequence ID" value="PIN12261.1"/>
    <property type="molecule type" value="Genomic_DNA"/>
</dbReference>
<keyword evidence="11" id="KW-0418">Kinase</keyword>
<evidence type="ECO:0000256" key="4">
    <source>
        <dbReference type="ARBA" id="ARBA00022729"/>
    </source>
</evidence>
<dbReference type="InterPro" id="IPR013210">
    <property type="entry name" value="LRR_N_plant-typ"/>
</dbReference>
<keyword evidence="3" id="KW-0812">Transmembrane</keyword>
<accession>A0A2G9H427</accession>
<keyword evidence="2" id="KW-0433">Leucine-rich repeat</keyword>
<evidence type="ECO:0000256" key="1">
    <source>
        <dbReference type="ARBA" id="ARBA00004479"/>
    </source>
</evidence>
<comment type="subcellular location">
    <subcellularLocation>
        <location evidence="1">Membrane</location>
        <topology evidence="1">Single-pass type I membrane protein</topology>
    </subcellularLocation>
</comment>
<protein>
    <submittedName>
        <fullName evidence="11">Non-specific serine/threonine protein kinase</fullName>
        <ecNumber evidence="11">2.7.11.1</ecNumber>
    </submittedName>
</protein>
<dbReference type="Pfam" id="PF08263">
    <property type="entry name" value="LRRNT_2"/>
    <property type="match status" value="1"/>
</dbReference>
<keyword evidence="4 9" id="KW-0732">Signal</keyword>
<evidence type="ECO:0000259" key="10">
    <source>
        <dbReference type="Pfam" id="PF08263"/>
    </source>
</evidence>
<evidence type="ECO:0000256" key="3">
    <source>
        <dbReference type="ARBA" id="ARBA00022692"/>
    </source>
</evidence>
<dbReference type="EC" id="2.7.11.1" evidence="11"/>
<sequence>MVKMSCATILHFMIILLIMELAIYCSGKNTTFGCIERERNALLKLRASFIDPSNRLSSWNTKDCCTWQGVACHETTRHVMTLDLKNADYRYAFSEYFNGRLSSEELDSSLLELKNLSYLDLSWNNFQLSPIPPFLGSMKQLQYLNLCGANFSGVVPYQLGNLSSLRVLDINAWYGNLAIDNLMWVSNFSSLKQLDMSSVNLSQTKDLFQAFRLHSEFHWRSLLIVLVTFE</sequence>
<evidence type="ECO:0000256" key="2">
    <source>
        <dbReference type="ARBA" id="ARBA00022614"/>
    </source>
</evidence>
<name>A0A2G9H427_9LAMI</name>
<dbReference type="Gene3D" id="3.80.10.10">
    <property type="entry name" value="Ribonuclease Inhibitor"/>
    <property type="match status" value="1"/>
</dbReference>
<evidence type="ECO:0000313" key="11">
    <source>
        <dbReference type="EMBL" id="PIN12261.1"/>
    </source>
</evidence>
<keyword evidence="7" id="KW-0472">Membrane</keyword>
<dbReference type="InterPro" id="IPR001611">
    <property type="entry name" value="Leu-rich_rpt"/>
</dbReference>
<reference evidence="12" key="1">
    <citation type="journal article" date="2018" name="Gigascience">
        <title>Genome assembly of the Pink Ipe (Handroanthus impetiginosus, Bignoniaceae), a highly valued, ecologically keystone Neotropical timber forest tree.</title>
        <authorList>
            <person name="Silva-Junior O.B."/>
            <person name="Grattapaglia D."/>
            <person name="Novaes E."/>
            <person name="Collevatti R.G."/>
        </authorList>
    </citation>
    <scope>NUCLEOTIDE SEQUENCE [LARGE SCALE GENOMIC DNA]</scope>
    <source>
        <strain evidence="12">cv. UFG-1</strain>
    </source>
</reference>
<evidence type="ECO:0000313" key="12">
    <source>
        <dbReference type="Proteomes" id="UP000231279"/>
    </source>
</evidence>
<dbReference type="Pfam" id="PF00560">
    <property type="entry name" value="LRR_1"/>
    <property type="match status" value="2"/>
</dbReference>
<dbReference type="InterPro" id="IPR032675">
    <property type="entry name" value="LRR_dom_sf"/>
</dbReference>
<comment type="caution">
    <text evidence="11">The sequence shown here is derived from an EMBL/GenBank/DDBJ whole genome shotgun (WGS) entry which is preliminary data.</text>
</comment>
<dbReference type="STRING" id="429701.A0A2G9H427"/>
<evidence type="ECO:0000256" key="6">
    <source>
        <dbReference type="ARBA" id="ARBA00022989"/>
    </source>
</evidence>
<proteinExistence type="predicted"/>
<dbReference type="AlphaFoldDB" id="A0A2G9H427"/>
<keyword evidence="5" id="KW-0677">Repeat</keyword>
<dbReference type="PANTHER" id="PTHR48063">
    <property type="entry name" value="LRR RECEPTOR-LIKE KINASE"/>
    <property type="match status" value="1"/>
</dbReference>
<feature type="signal peptide" evidence="9">
    <location>
        <begin position="1"/>
        <end position="27"/>
    </location>
</feature>
<dbReference type="InterPro" id="IPR046956">
    <property type="entry name" value="RLP23-like"/>
</dbReference>
<evidence type="ECO:0000256" key="9">
    <source>
        <dbReference type="SAM" id="SignalP"/>
    </source>
</evidence>
<keyword evidence="6" id="KW-1133">Transmembrane helix</keyword>
<evidence type="ECO:0000256" key="7">
    <source>
        <dbReference type="ARBA" id="ARBA00023136"/>
    </source>
</evidence>